<evidence type="ECO:0000313" key="6">
    <source>
        <dbReference type="EMBL" id="QBP18336.1"/>
    </source>
</evidence>
<keyword evidence="6" id="KW-0418">Kinase</keyword>
<keyword evidence="4" id="KW-0547">Nucleotide-binding</keyword>
<dbReference type="EMBL" id="CP034726">
    <property type="protein sequence ID" value="QBP18336.1"/>
    <property type="molecule type" value="Genomic_DNA"/>
</dbReference>
<gene>
    <name evidence="6" type="ORF">ELX58_04115</name>
</gene>
<dbReference type="InterPro" id="IPR002624">
    <property type="entry name" value="DCK/DGK"/>
</dbReference>
<reference evidence="7" key="1">
    <citation type="submission" date="2018-12" db="EMBL/GenBank/DDBJ databases">
        <title>A new species of lactobacillus.</title>
        <authorList>
            <person name="Jian Y."/>
            <person name="Xin L."/>
            <person name="Hong Z.J."/>
            <person name="Ming L.Z."/>
            <person name="Hong X.Z."/>
        </authorList>
    </citation>
    <scope>NUCLEOTIDE SEQUENCE [LARGE SCALE GENOMIC DNA]</scope>
    <source>
        <strain evidence="7">HSLZ-75</strain>
    </source>
</reference>
<organism evidence="6 7">
    <name type="scientific">Acetilactobacillus jinshanensis</name>
    <dbReference type="NCBI Taxonomy" id="1720083"/>
    <lineage>
        <taxon>Bacteria</taxon>
        <taxon>Bacillati</taxon>
        <taxon>Bacillota</taxon>
        <taxon>Bacilli</taxon>
        <taxon>Lactobacillales</taxon>
        <taxon>Lactobacillaceae</taxon>
        <taxon>Acetilactobacillus</taxon>
    </lineage>
</organism>
<dbReference type="SUPFAM" id="SSF52540">
    <property type="entry name" value="P-loop containing nucleoside triphosphate hydrolases"/>
    <property type="match status" value="1"/>
</dbReference>
<dbReference type="PANTHER" id="PTHR10513">
    <property type="entry name" value="DEOXYNUCLEOSIDE KINASE"/>
    <property type="match status" value="1"/>
</dbReference>
<feature type="domain" description="Deoxynucleoside kinase" evidence="5">
    <location>
        <begin position="2"/>
        <end position="216"/>
    </location>
</feature>
<feature type="binding site" evidence="4">
    <location>
        <begin position="149"/>
        <end position="153"/>
    </location>
    <ligand>
        <name>ATP</name>
        <dbReference type="ChEBI" id="CHEBI:30616"/>
    </ligand>
</feature>
<feature type="binding site" evidence="4">
    <location>
        <begin position="6"/>
        <end position="14"/>
    </location>
    <ligand>
        <name>ATP</name>
        <dbReference type="ChEBI" id="CHEBI:30616"/>
    </ligand>
</feature>
<feature type="binding site" evidence="3">
    <location>
        <position position="92"/>
    </location>
    <ligand>
        <name>substrate</name>
    </ligand>
</feature>
<dbReference type="CDD" id="cd01673">
    <property type="entry name" value="dNK"/>
    <property type="match status" value="1"/>
</dbReference>
<dbReference type="KEGG" id="lji:ELX58_04115"/>
<keyword evidence="7" id="KW-1185">Reference proteome</keyword>
<feature type="active site" description="Proton acceptor" evidence="2">
    <location>
        <position position="86"/>
    </location>
</feature>
<protein>
    <submittedName>
        <fullName evidence="6">Deoxynucleoside kinase</fullName>
    </submittedName>
</protein>
<dbReference type="InterPro" id="IPR027417">
    <property type="entry name" value="P-loop_NTPase"/>
</dbReference>
<dbReference type="GO" id="GO:0005524">
    <property type="term" value="F:ATP binding"/>
    <property type="evidence" value="ECO:0007669"/>
    <property type="project" value="UniProtKB-KW"/>
</dbReference>
<evidence type="ECO:0000313" key="7">
    <source>
        <dbReference type="Proteomes" id="UP000294321"/>
    </source>
</evidence>
<dbReference type="AlphaFoldDB" id="A0A4P6ZKQ9"/>
<proteinExistence type="inferred from homology"/>
<feature type="binding site" evidence="3">
    <location>
        <position position="158"/>
    </location>
    <ligand>
        <name>substrate</name>
    </ligand>
</feature>
<dbReference type="Pfam" id="PF01712">
    <property type="entry name" value="dNK"/>
    <property type="match status" value="1"/>
</dbReference>
<dbReference type="InterPro" id="IPR031314">
    <property type="entry name" value="DNK_dom"/>
</dbReference>
<dbReference type="GO" id="GO:0019136">
    <property type="term" value="F:deoxynucleoside kinase activity"/>
    <property type="evidence" value="ECO:0007669"/>
    <property type="project" value="InterPro"/>
</dbReference>
<feature type="binding site" evidence="3">
    <location>
        <position position="30"/>
    </location>
    <ligand>
        <name>substrate</name>
    </ligand>
</feature>
<feature type="binding site" evidence="3">
    <location>
        <position position="87"/>
    </location>
    <ligand>
        <name>substrate</name>
    </ligand>
</feature>
<dbReference type="PANTHER" id="PTHR10513:SF35">
    <property type="entry name" value="DEOXYADENOSINE KINASE"/>
    <property type="match status" value="1"/>
</dbReference>
<name>A0A4P6ZKQ9_9LACO</name>
<dbReference type="InterPro" id="IPR050566">
    <property type="entry name" value="Deoxyribonucleoside_kinase"/>
</dbReference>
<dbReference type="RefSeq" id="WP_133441895.1">
    <property type="nucleotide sequence ID" value="NZ_CP034726.1"/>
</dbReference>
<feature type="binding site" evidence="3">
    <location>
        <position position="63"/>
    </location>
    <ligand>
        <name>substrate</name>
    </ligand>
</feature>
<evidence type="ECO:0000259" key="5">
    <source>
        <dbReference type="Pfam" id="PF01712"/>
    </source>
</evidence>
<keyword evidence="4" id="KW-0067">ATP-binding</keyword>
<dbReference type="OrthoDB" id="9776634at2"/>
<dbReference type="Gene3D" id="3.40.50.300">
    <property type="entry name" value="P-loop containing nucleotide triphosphate hydrolases"/>
    <property type="match status" value="1"/>
</dbReference>
<evidence type="ECO:0000256" key="2">
    <source>
        <dbReference type="PIRSR" id="PIRSR000705-1"/>
    </source>
</evidence>
<sequence>MITLAGVIGAGKTSLTEKLSKHLGSKPFYEPVKNNPVLPLFYRGNKLVAEGKWKTNPYTFLLQIYFLNIRFKMIKEAMQEDNNVLDRSIYEDRLFMKMNYEMGNATKPEWDIYQSLLANMMEELPYAAHKKSPDLMILIKVNYHTMLHRIEKRDRPYEQPSQNPALTKYYKNLLKYYAVWAKQYDASPLLIIDGDKYDFVSSHRDLEIVLNKIDKALKKVHAK</sequence>
<dbReference type="GO" id="GO:0005737">
    <property type="term" value="C:cytoplasm"/>
    <property type="evidence" value="ECO:0007669"/>
    <property type="project" value="TreeGrafter"/>
</dbReference>
<accession>A0A4P6ZKQ9</accession>
<dbReference type="PIRSF" id="PIRSF000705">
    <property type="entry name" value="DNK"/>
    <property type="match status" value="1"/>
</dbReference>
<comment type="similarity">
    <text evidence="1">Belongs to the DCK/DGK family.</text>
</comment>
<evidence type="ECO:0000256" key="3">
    <source>
        <dbReference type="PIRSR" id="PIRSR000705-2"/>
    </source>
</evidence>
<feature type="binding site" evidence="3">
    <location>
        <position position="42"/>
    </location>
    <ligand>
        <name>substrate</name>
    </ligand>
</feature>
<evidence type="ECO:0000256" key="4">
    <source>
        <dbReference type="PIRSR" id="PIRSR000705-3"/>
    </source>
</evidence>
<dbReference type="Proteomes" id="UP000294321">
    <property type="component" value="Chromosome"/>
</dbReference>
<evidence type="ECO:0000256" key="1">
    <source>
        <dbReference type="ARBA" id="ARBA00007420"/>
    </source>
</evidence>
<keyword evidence="6" id="KW-0808">Transferase</keyword>